<dbReference type="CTD" id="20242386"/>
<organism evidence="7 8">
    <name type="scientific">Lottia gigantea</name>
    <name type="common">Giant owl limpet</name>
    <dbReference type="NCBI Taxonomy" id="225164"/>
    <lineage>
        <taxon>Eukaryota</taxon>
        <taxon>Metazoa</taxon>
        <taxon>Spiralia</taxon>
        <taxon>Lophotrochozoa</taxon>
        <taxon>Mollusca</taxon>
        <taxon>Gastropoda</taxon>
        <taxon>Patellogastropoda</taxon>
        <taxon>Lottioidea</taxon>
        <taxon>Lottiidae</taxon>
        <taxon>Lottia</taxon>
    </lineage>
</organism>
<dbReference type="CDD" id="cd00146">
    <property type="entry name" value="PKD"/>
    <property type="match status" value="1"/>
</dbReference>
<dbReference type="PROSITE" id="PS50093">
    <property type="entry name" value="PKD"/>
    <property type="match status" value="2"/>
</dbReference>
<sequence length="629" mass="71824">MSYDRDVKLRNTDLVADDKLSLEGEEHVFEKRGRFLLQTTVSNQYGEQSKNITVVVVDPLMEEAFFILEEQTSTFEKGTPISFLVSLETTIRPNTVMQINFGNEDLEEVSLGEHQWNNQTKEYGYRLDYLGLVASYGEGCNLTIEFQYQYDQQGVFMPSIMFDNQTESLTMLDENIIILNRLVGLKIFSPKTTAINTSTEFKLIFEKSSFNISVLWTIAASSGDISDQMRSNSPHLPYLFTHPGRYVIHANVSNAISKVYSSFDILVQVPVSEIDISCKPEQYLVNGSQISCYVQITHGTHASFVWSFNDRYGLTFVDTFDLTSYSNHTFSQPGSYQVQITISNDVSHRTKIYPLVIGVENILHQVMLIQQSPTVLGESTRFKAGTHDTTPNAENIQFEFDFGSGPKSFKGEQKDGEFEMSHRFDEAGIYKVVVFARNNISEVSTSVIVYVEKPVDHGIARMLLPAVVHLDSIFIITCQEEICQRDNVIYKYQFDDIDDVIVSKSPVIFHKFTSPNLHTLNYTMFNQVGSVSEQFKFEIVKILIAPKVIHHAIVSVGEEVDFRIIGIEYWERITSNYNDNTEDIQLYPIDRVTPPAFRVSYLERLPINLRFKNCSVHPCVHRYLSISKI</sequence>
<evidence type="ECO:0000256" key="1">
    <source>
        <dbReference type="ARBA" id="ARBA00004141"/>
    </source>
</evidence>
<keyword evidence="2" id="KW-0812">Transmembrane</keyword>
<dbReference type="GO" id="GO:0006816">
    <property type="term" value="P:calcium ion transport"/>
    <property type="evidence" value="ECO:0007669"/>
    <property type="project" value="TreeGrafter"/>
</dbReference>
<gene>
    <name evidence="7" type="ORF">LOTGIDRAFT_173468</name>
</gene>
<dbReference type="OMA" id="HVEARNG"/>
<accession>V4ARL7</accession>
<comment type="subcellular location">
    <subcellularLocation>
        <location evidence="1">Membrane</location>
        <topology evidence="1">Multi-pass membrane protein</topology>
    </subcellularLocation>
</comment>
<dbReference type="KEGG" id="lgi:LOTGIDRAFT_173468"/>
<dbReference type="OrthoDB" id="10044145at2759"/>
<proteinExistence type="predicted"/>
<dbReference type="Gene3D" id="2.60.40.10">
    <property type="entry name" value="Immunoglobulins"/>
    <property type="match status" value="2"/>
</dbReference>
<dbReference type="SUPFAM" id="SSF49299">
    <property type="entry name" value="PKD domain"/>
    <property type="match status" value="3"/>
</dbReference>
<dbReference type="Proteomes" id="UP000030746">
    <property type="component" value="Unassembled WGS sequence"/>
</dbReference>
<dbReference type="PANTHER" id="PTHR46730">
    <property type="entry name" value="POLYCYSTIN-1"/>
    <property type="match status" value="1"/>
</dbReference>
<dbReference type="RefSeq" id="XP_009049450.1">
    <property type="nucleotide sequence ID" value="XM_009051202.1"/>
</dbReference>
<evidence type="ECO:0000256" key="2">
    <source>
        <dbReference type="ARBA" id="ARBA00022692"/>
    </source>
</evidence>
<dbReference type="AlphaFoldDB" id="V4ARL7"/>
<name>V4ARL7_LOTGI</name>
<keyword evidence="8" id="KW-1185">Reference proteome</keyword>
<protein>
    <recommendedName>
        <fullName evidence="6">PKD domain-containing protein</fullName>
    </recommendedName>
</protein>
<keyword evidence="5" id="KW-0472">Membrane</keyword>
<feature type="domain" description="PKD" evidence="6">
    <location>
        <begin position="299"/>
        <end position="350"/>
    </location>
</feature>
<evidence type="ECO:0000259" key="6">
    <source>
        <dbReference type="PROSITE" id="PS50093"/>
    </source>
</evidence>
<evidence type="ECO:0000313" key="8">
    <source>
        <dbReference type="Proteomes" id="UP000030746"/>
    </source>
</evidence>
<keyword evidence="3" id="KW-0677">Repeat</keyword>
<dbReference type="GO" id="GO:0005261">
    <property type="term" value="F:monoatomic cation channel activity"/>
    <property type="evidence" value="ECO:0007669"/>
    <property type="project" value="TreeGrafter"/>
</dbReference>
<dbReference type="GeneID" id="20242386"/>
<feature type="domain" description="PKD" evidence="6">
    <location>
        <begin position="394"/>
        <end position="452"/>
    </location>
</feature>
<dbReference type="PANTHER" id="PTHR46730:SF4">
    <property type="entry name" value="POLYCYSTIC KIDNEY DISEASE PROTEIN 1-LIKE 1"/>
    <property type="match status" value="1"/>
</dbReference>
<dbReference type="InterPro" id="IPR035986">
    <property type="entry name" value="PKD_dom_sf"/>
</dbReference>
<dbReference type="InterPro" id="IPR000601">
    <property type="entry name" value="PKD_dom"/>
</dbReference>
<keyword evidence="4" id="KW-1133">Transmembrane helix</keyword>
<dbReference type="HOGENOM" id="CLU_434968_0_0_1"/>
<evidence type="ECO:0000256" key="5">
    <source>
        <dbReference type="ARBA" id="ARBA00023136"/>
    </source>
</evidence>
<evidence type="ECO:0000313" key="7">
    <source>
        <dbReference type="EMBL" id="ESO99867.1"/>
    </source>
</evidence>
<dbReference type="SMART" id="SM00089">
    <property type="entry name" value="PKD"/>
    <property type="match status" value="4"/>
</dbReference>
<reference evidence="7 8" key="1">
    <citation type="journal article" date="2013" name="Nature">
        <title>Insights into bilaterian evolution from three spiralian genomes.</title>
        <authorList>
            <person name="Simakov O."/>
            <person name="Marletaz F."/>
            <person name="Cho S.J."/>
            <person name="Edsinger-Gonzales E."/>
            <person name="Havlak P."/>
            <person name="Hellsten U."/>
            <person name="Kuo D.H."/>
            <person name="Larsson T."/>
            <person name="Lv J."/>
            <person name="Arendt D."/>
            <person name="Savage R."/>
            <person name="Osoegawa K."/>
            <person name="de Jong P."/>
            <person name="Grimwood J."/>
            <person name="Chapman J.A."/>
            <person name="Shapiro H."/>
            <person name="Aerts A."/>
            <person name="Otillar R.P."/>
            <person name="Terry A.Y."/>
            <person name="Boore J.L."/>
            <person name="Grigoriev I.V."/>
            <person name="Lindberg D.R."/>
            <person name="Seaver E.C."/>
            <person name="Weisblat D.A."/>
            <person name="Putnam N.H."/>
            <person name="Rokhsar D.S."/>
        </authorList>
    </citation>
    <scope>NUCLEOTIDE SEQUENCE [LARGE SCALE GENOMIC DNA]</scope>
</reference>
<dbReference type="InterPro" id="IPR022409">
    <property type="entry name" value="PKD/Chitinase_dom"/>
</dbReference>
<evidence type="ECO:0000256" key="3">
    <source>
        <dbReference type="ARBA" id="ARBA00022737"/>
    </source>
</evidence>
<dbReference type="InterPro" id="IPR013783">
    <property type="entry name" value="Ig-like_fold"/>
</dbReference>
<evidence type="ECO:0000256" key="4">
    <source>
        <dbReference type="ARBA" id="ARBA00022989"/>
    </source>
</evidence>
<dbReference type="GO" id="GO:0005886">
    <property type="term" value="C:plasma membrane"/>
    <property type="evidence" value="ECO:0007669"/>
    <property type="project" value="TreeGrafter"/>
</dbReference>
<dbReference type="EMBL" id="KB200870">
    <property type="protein sequence ID" value="ESO99867.1"/>
    <property type="molecule type" value="Genomic_DNA"/>
</dbReference>
<dbReference type="Pfam" id="PF00801">
    <property type="entry name" value="PKD"/>
    <property type="match status" value="2"/>
</dbReference>